<proteinExistence type="predicted"/>
<name>A0A1G6S0H4_9PSEU</name>
<feature type="compositionally biased region" description="Basic residues" evidence="1">
    <location>
        <begin position="172"/>
        <end position="182"/>
    </location>
</feature>
<dbReference type="Pfam" id="PF21820">
    <property type="entry name" value="DUF6886"/>
    <property type="match status" value="1"/>
</dbReference>
<dbReference type="Proteomes" id="UP000199501">
    <property type="component" value="Unassembled WGS sequence"/>
</dbReference>
<gene>
    <name evidence="2" type="ORF">SAMN05216174_107145</name>
</gene>
<accession>A0A1G6S0H4</accession>
<reference evidence="3" key="1">
    <citation type="submission" date="2016-10" db="EMBL/GenBank/DDBJ databases">
        <authorList>
            <person name="Varghese N."/>
            <person name="Submissions S."/>
        </authorList>
    </citation>
    <scope>NUCLEOTIDE SEQUENCE [LARGE SCALE GENOMIC DNA]</scope>
    <source>
        <strain evidence="3">IBRC-M 10403</strain>
    </source>
</reference>
<dbReference type="EMBL" id="FMZZ01000007">
    <property type="protein sequence ID" value="SDD10359.1"/>
    <property type="molecule type" value="Genomic_DNA"/>
</dbReference>
<evidence type="ECO:0000313" key="3">
    <source>
        <dbReference type="Proteomes" id="UP000199501"/>
    </source>
</evidence>
<evidence type="ECO:0000256" key="1">
    <source>
        <dbReference type="SAM" id="MobiDB-lite"/>
    </source>
</evidence>
<feature type="region of interest" description="Disordered" evidence="1">
    <location>
        <begin position="138"/>
        <end position="182"/>
    </location>
</feature>
<sequence>MRPEPGEVLHFSEDPTITRFVPHGAATVRQPEAFVWAVDHARAPDYWFPRDCPRALVWTLPTTTAADRDRVLGPGGGERAHVVEHGWMDRFPRARLFAYRFPAEHFTPFGDLLRPHREAGIQLRLLDDLWGSGTRWSAAPSGSAASACATPARDHQASHPSRKASSSASNRSRPRSGRSRWA</sequence>
<feature type="compositionally biased region" description="Low complexity" evidence="1">
    <location>
        <begin position="138"/>
        <end position="151"/>
    </location>
</feature>
<evidence type="ECO:0000313" key="2">
    <source>
        <dbReference type="EMBL" id="SDD10359.1"/>
    </source>
</evidence>
<dbReference type="STRING" id="1271860.SAMN05216174_107145"/>
<organism evidence="2 3">
    <name type="scientific">Actinokineospora iranica</name>
    <dbReference type="NCBI Taxonomy" id="1271860"/>
    <lineage>
        <taxon>Bacteria</taxon>
        <taxon>Bacillati</taxon>
        <taxon>Actinomycetota</taxon>
        <taxon>Actinomycetes</taxon>
        <taxon>Pseudonocardiales</taxon>
        <taxon>Pseudonocardiaceae</taxon>
        <taxon>Actinokineospora</taxon>
    </lineage>
</organism>
<keyword evidence="3" id="KW-1185">Reference proteome</keyword>
<dbReference type="AlphaFoldDB" id="A0A1G6S0H4"/>
<protein>
    <submittedName>
        <fullName evidence="2">Uncharacterized protein</fullName>
    </submittedName>
</protein>
<dbReference type="InterPro" id="IPR049253">
    <property type="entry name" value="DUF6886"/>
</dbReference>